<evidence type="ECO:0000259" key="1">
    <source>
        <dbReference type="Pfam" id="PF13723"/>
    </source>
</evidence>
<dbReference type="Proteomes" id="UP000553706">
    <property type="component" value="Unassembled WGS sequence"/>
</dbReference>
<dbReference type="GO" id="GO:0016746">
    <property type="term" value="F:acyltransferase activity"/>
    <property type="evidence" value="ECO:0007669"/>
    <property type="project" value="InterPro"/>
</dbReference>
<reference evidence="2 3" key="1">
    <citation type="submission" date="2020-08" db="EMBL/GenBank/DDBJ databases">
        <title>Genomic Encyclopedia of Type Strains, Phase IV (KMG-IV): sequencing the most valuable type-strain genomes for metagenomic binning, comparative biology and taxonomic classification.</title>
        <authorList>
            <person name="Goeker M."/>
        </authorList>
    </citation>
    <scope>NUCLEOTIDE SEQUENCE [LARGE SCALE GENOMIC DNA]</scope>
    <source>
        <strain evidence="2 3">DSM 27026</strain>
    </source>
</reference>
<dbReference type="AlphaFoldDB" id="A0A840VE00"/>
<dbReference type="RefSeq" id="WP_221246801.1">
    <property type="nucleotide sequence ID" value="NZ_JACHFJ010000010.1"/>
</dbReference>
<accession>A0A840VE00</accession>
<evidence type="ECO:0000313" key="2">
    <source>
        <dbReference type="EMBL" id="MBB5373934.1"/>
    </source>
</evidence>
<dbReference type="Pfam" id="PF13723">
    <property type="entry name" value="Ketoacyl-synt_2"/>
    <property type="match status" value="1"/>
</dbReference>
<keyword evidence="3" id="KW-1185">Reference proteome</keyword>
<comment type="caution">
    <text evidence="2">The sequence shown here is derived from an EMBL/GenBank/DDBJ whole genome shotgun (WGS) entry which is preliminary data.</text>
</comment>
<dbReference type="InterPro" id="IPR014030">
    <property type="entry name" value="Ketoacyl_synth_N"/>
</dbReference>
<protein>
    <recommendedName>
        <fullName evidence="1">Beta-ketoacyl synthase-like N-terminal domain-containing protein</fullName>
    </recommendedName>
</protein>
<gene>
    <name evidence="2" type="ORF">HNP71_002201</name>
</gene>
<dbReference type="EMBL" id="JACHFJ010000010">
    <property type="protein sequence ID" value="MBB5373934.1"/>
    <property type="molecule type" value="Genomic_DNA"/>
</dbReference>
<organism evidence="2 3">
    <name type="scientific">Acidocella aromatica</name>
    <dbReference type="NCBI Taxonomy" id="1303579"/>
    <lineage>
        <taxon>Bacteria</taxon>
        <taxon>Pseudomonadati</taxon>
        <taxon>Pseudomonadota</taxon>
        <taxon>Alphaproteobacteria</taxon>
        <taxon>Acetobacterales</taxon>
        <taxon>Acidocellaceae</taxon>
        <taxon>Acidocella</taxon>
    </lineage>
</organism>
<dbReference type="Gene3D" id="3.40.47.10">
    <property type="match status" value="1"/>
</dbReference>
<feature type="domain" description="Beta-ketoacyl synthase-like N-terminal" evidence="1">
    <location>
        <begin position="40"/>
        <end position="232"/>
    </location>
</feature>
<name>A0A840VE00_9PROT</name>
<sequence>MQPRAGAGGLMRVYLEGIGLFGPGLEGWEASRGILAGDAPYTPTQAPLPAATLLPANERRRAPKIVRIALATGAEALTAAGRDPALVPAVFTSSGGDGDTIHEIMSTLASPVRELSPTRFHNSVHNAAAGYWSIATGSRAASTSLCCHDGSFAAGLLEAAVQAIAGGKAVMLVAYDVPYPSPLAEARPIGPAFGVAMALSPTPSPASFARLELELTTDQPLSQNTEPALEALRRTTPAARSLPLLAVLAGNGTTAVTLEYLPDLALSVSTTPEEGA</sequence>
<dbReference type="SUPFAM" id="SSF53901">
    <property type="entry name" value="Thiolase-like"/>
    <property type="match status" value="1"/>
</dbReference>
<proteinExistence type="predicted"/>
<evidence type="ECO:0000313" key="3">
    <source>
        <dbReference type="Proteomes" id="UP000553706"/>
    </source>
</evidence>
<dbReference type="InterPro" id="IPR016039">
    <property type="entry name" value="Thiolase-like"/>
</dbReference>